<dbReference type="Pfam" id="PF11595">
    <property type="entry name" value="DUF3245"/>
    <property type="match status" value="1"/>
</dbReference>
<dbReference type="PANTHER" id="PTHR35741">
    <property type="entry name" value="FACTOR CWC22-LIKE PROTEIN, PUTATIVE (DUF3245)-RELATED"/>
    <property type="match status" value="1"/>
</dbReference>
<feature type="region of interest" description="Disordered" evidence="1">
    <location>
        <begin position="89"/>
        <end position="123"/>
    </location>
</feature>
<dbReference type="AlphaFoldDB" id="A0A2T8JBC5"/>
<dbReference type="InterPro" id="IPR021641">
    <property type="entry name" value="DUF3245"/>
</dbReference>
<organism evidence="2">
    <name type="scientific">Panicum hallii</name>
    <dbReference type="NCBI Taxonomy" id="206008"/>
    <lineage>
        <taxon>Eukaryota</taxon>
        <taxon>Viridiplantae</taxon>
        <taxon>Streptophyta</taxon>
        <taxon>Embryophyta</taxon>
        <taxon>Tracheophyta</taxon>
        <taxon>Spermatophyta</taxon>
        <taxon>Magnoliopsida</taxon>
        <taxon>Liliopsida</taxon>
        <taxon>Poales</taxon>
        <taxon>Poaceae</taxon>
        <taxon>PACMAD clade</taxon>
        <taxon>Panicoideae</taxon>
        <taxon>Panicodae</taxon>
        <taxon>Paniceae</taxon>
        <taxon>Panicinae</taxon>
        <taxon>Panicum</taxon>
        <taxon>Panicum sect. Panicum</taxon>
    </lineage>
</organism>
<gene>
    <name evidence="2" type="ORF">PAHAL_4G002000</name>
</gene>
<dbReference type="Proteomes" id="UP000243499">
    <property type="component" value="Chromosome 4"/>
</dbReference>
<evidence type="ECO:0000313" key="2">
    <source>
        <dbReference type="EMBL" id="PVH47201.1"/>
    </source>
</evidence>
<evidence type="ECO:0000256" key="1">
    <source>
        <dbReference type="SAM" id="MobiDB-lite"/>
    </source>
</evidence>
<name>A0A2T8JBC5_9POAL</name>
<feature type="compositionally biased region" description="Basic and acidic residues" evidence="1">
    <location>
        <begin position="98"/>
        <end position="107"/>
    </location>
</feature>
<dbReference type="PANTHER" id="PTHR35741:SF1">
    <property type="entry name" value="FACTOR CWC22-LIKE PROTEIN, PUTATIVE (DUF3245)-RELATED"/>
    <property type="match status" value="1"/>
</dbReference>
<protein>
    <submittedName>
        <fullName evidence="2">Uncharacterized protein</fullName>
    </submittedName>
</protein>
<sequence>MLSCCIRLVFKLQPHSFNVQKQVLKCLYCGKRSARSIILYWFPFSHSCGCCLIMLQPCKAISLCTPHLLFPSLLTHAIKHSQAQTWVGKMTASGPDEPNDKDFEGRPSRLGLGAKVAPGVKRAAPTNPVERKLLGKVNAQKREAMEDEN</sequence>
<dbReference type="EMBL" id="CM008049">
    <property type="protein sequence ID" value="PVH47201.1"/>
    <property type="molecule type" value="Genomic_DNA"/>
</dbReference>
<reference evidence="2" key="1">
    <citation type="submission" date="2018-04" db="EMBL/GenBank/DDBJ databases">
        <title>WGS assembly of Panicum hallii.</title>
        <authorList>
            <person name="Lovell J."/>
            <person name="Jenkins J."/>
            <person name="Lowry D."/>
            <person name="Mamidi S."/>
            <person name="Sreedasyam A."/>
            <person name="Weng X."/>
            <person name="Barry K."/>
            <person name="Bonette J."/>
            <person name="Campitelli B."/>
            <person name="Daum C."/>
            <person name="Gordon S."/>
            <person name="Gould B."/>
            <person name="Lipzen A."/>
            <person name="Macqueen A."/>
            <person name="Palacio-Mejia J."/>
            <person name="Plott C."/>
            <person name="Shakirov E."/>
            <person name="Shu S."/>
            <person name="Yoshinaga Y."/>
            <person name="Zane M."/>
            <person name="Rokhsar D."/>
            <person name="Grimwood J."/>
            <person name="Schmutz J."/>
            <person name="Juenger T."/>
        </authorList>
    </citation>
    <scope>NUCLEOTIDE SEQUENCE [LARGE SCALE GENOMIC DNA]</scope>
    <source>
        <strain evidence="2">FIL2</strain>
    </source>
</reference>
<proteinExistence type="predicted"/>
<accession>A0A2T8JBC5</accession>
<dbReference type="Gramene" id="PVH47201">
    <property type="protein sequence ID" value="PVH47201"/>
    <property type="gene ID" value="PAHAL_4G002000"/>
</dbReference>